<name>A0A4R0RIW2_9APHY</name>
<protein>
    <submittedName>
        <fullName evidence="1">Uncharacterized protein</fullName>
    </submittedName>
</protein>
<dbReference type="PANTHER" id="PTHR33099:SF7">
    <property type="entry name" value="MYND-TYPE DOMAIN-CONTAINING PROTEIN"/>
    <property type="match status" value="1"/>
</dbReference>
<evidence type="ECO:0000313" key="2">
    <source>
        <dbReference type="Proteomes" id="UP000292702"/>
    </source>
</evidence>
<sequence length="628" mass="69708">MEQTNQVIQDGLIEGRRISIASESALETLAHHLQDKNWKEVFFKTSYSNACNPGLDIRDVGTVGLPMGTRDAEAIQEYAELLAEKEGRNGRIKVGENSWELDGDTVTFNNADYSLFLENIVKDACETLGVNGPPVNYQCKLTKLCLYGTGSRMPFAEFQETENVFAALTLVLPSSFTGGAIRTTYNGLVATHECSEEASRFKTSAIAWYRDVAYSVEPITSGYMLALRYVLVHPITCSRPTPFFTANLTKALSDALQTRSAESFKHKTFFLLRHQYAADGLAVSSLKGADALRAKALDLSARNVNCHVGLASIVCKVTGSRSDREPPVRKRINKGLPSASCQCGDPEYRDENICGDPFRVPKGFRYVRYTTLSLEKLVNLNGQLLANEVEVSNRDDSIPSRDDIIHLLQMGNHEREGINGGGMLVRWYRRTVLVSWPHRCDYAVRFGTDLVGACSALVQIITESKTASEDGKILVQLILNHTNRATDTAALAAQTVCNAALTWDDVDLWLQGLAQYSRAVAMATLKDIASVFDAIAQFGFSEVSSGLEAALKTDQKNWSRFKFLDDVESWTQVDSRSRRHESTVDIMRWVKALREELAQSLCTPCEEDQTLLLELASKSGDVRYIRTL</sequence>
<proteinExistence type="predicted"/>
<accession>A0A4R0RIW2</accession>
<comment type="caution">
    <text evidence="1">The sequence shown here is derived from an EMBL/GenBank/DDBJ whole genome shotgun (WGS) entry which is preliminary data.</text>
</comment>
<dbReference type="Proteomes" id="UP000292702">
    <property type="component" value="Unassembled WGS sequence"/>
</dbReference>
<dbReference type="AlphaFoldDB" id="A0A4R0RIW2"/>
<gene>
    <name evidence="1" type="ORF">EIP91_002224</name>
</gene>
<dbReference type="PANTHER" id="PTHR33099">
    <property type="entry name" value="FE2OG DIOXYGENASE DOMAIN-CONTAINING PROTEIN"/>
    <property type="match status" value="1"/>
</dbReference>
<dbReference type="EMBL" id="RWJN01000164">
    <property type="protein sequence ID" value="TCD65785.1"/>
    <property type="molecule type" value="Genomic_DNA"/>
</dbReference>
<keyword evidence="2" id="KW-1185">Reference proteome</keyword>
<reference evidence="1 2" key="1">
    <citation type="submission" date="2018-11" db="EMBL/GenBank/DDBJ databases">
        <title>Genome assembly of Steccherinum ochraceum LE-BIN_3174, the white-rot fungus of the Steccherinaceae family (The Residual Polyporoid clade, Polyporales, Basidiomycota).</title>
        <authorList>
            <person name="Fedorova T.V."/>
            <person name="Glazunova O.A."/>
            <person name="Landesman E.O."/>
            <person name="Moiseenko K.V."/>
            <person name="Psurtseva N.V."/>
            <person name="Savinova O.S."/>
            <person name="Shakhova N.V."/>
            <person name="Tyazhelova T.V."/>
            <person name="Vasina D.V."/>
        </authorList>
    </citation>
    <scope>NUCLEOTIDE SEQUENCE [LARGE SCALE GENOMIC DNA]</scope>
    <source>
        <strain evidence="1 2">LE-BIN_3174</strain>
    </source>
</reference>
<dbReference type="OrthoDB" id="27483at2759"/>
<evidence type="ECO:0000313" key="1">
    <source>
        <dbReference type="EMBL" id="TCD65785.1"/>
    </source>
</evidence>
<organism evidence="1 2">
    <name type="scientific">Steccherinum ochraceum</name>
    <dbReference type="NCBI Taxonomy" id="92696"/>
    <lineage>
        <taxon>Eukaryota</taxon>
        <taxon>Fungi</taxon>
        <taxon>Dikarya</taxon>
        <taxon>Basidiomycota</taxon>
        <taxon>Agaricomycotina</taxon>
        <taxon>Agaricomycetes</taxon>
        <taxon>Polyporales</taxon>
        <taxon>Steccherinaceae</taxon>
        <taxon>Steccherinum</taxon>
    </lineage>
</organism>